<name>A0A3P8KAF1_9TREM</name>
<sequence length="428" mass="46173">MRLFRFRNSSNKAVTSLLFQNIVKPLREMWLSTPHCPNPEWQADKQCRGRHNHRFPDRFPFTRFSEAARECRRKKKEYVKCLEARVSLLESQNQQLIEELQKVKALCFNELCGLGLNSSTAACAAAVLAAVTSGPGTYSAAGAPTVSNVKSSDRMSDVPGHLSDQLSPNTSAVSLDNSHGSTTHLNSVVRPHRTRRQSILASSRITPIPGNGSGGAGNSNGGPQSYQTLCDSTQSGRSYLHEDVDVKPSNPSPSMTSHTPLPADLATERISPASGGTVYDSGSVDTNDPYRTRSHIPINHQPPHSRRVDPYQQQHSPTKTSTLISPYASCSSTSSSTTTTASTDGGYYHHPHYAAKRAYRNMAVANPDVKPNFLSGQQQPEDSIGESIECRPKSTRASNSVAGAAVILAAAAAAMVAESESSDPRISV</sequence>
<feature type="compositionally biased region" description="Low complexity" evidence="2">
    <location>
        <begin position="331"/>
        <end position="343"/>
    </location>
</feature>
<dbReference type="SUPFAM" id="SSF57959">
    <property type="entry name" value="Leucine zipper domain"/>
    <property type="match status" value="1"/>
</dbReference>
<dbReference type="Pfam" id="PF00170">
    <property type="entry name" value="bZIP_1"/>
    <property type="match status" value="1"/>
</dbReference>
<feature type="compositionally biased region" description="Polar residues" evidence="2">
    <location>
        <begin position="311"/>
        <end position="330"/>
    </location>
</feature>
<feature type="region of interest" description="Disordered" evidence="2">
    <location>
        <begin position="271"/>
        <end position="347"/>
    </location>
</feature>
<organism evidence="4 5">
    <name type="scientific">Echinostoma caproni</name>
    <dbReference type="NCBI Taxonomy" id="27848"/>
    <lineage>
        <taxon>Eukaryota</taxon>
        <taxon>Metazoa</taxon>
        <taxon>Spiralia</taxon>
        <taxon>Lophotrochozoa</taxon>
        <taxon>Platyhelminthes</taxon>
        <taxon>Trematoda</taxon>
        <taxon>Digenea</taxon>
        <taxon>Plagiorchiida</taxon>
        <taxon>Echinostomata</taxon>
        <taxon>Echinostomatoidea</taxon>
        <taxon>Echinostomatidae</taxon>
        <taxon>Echinostoma</taxon>
    </lineage>
</organism>
<evidence type="ECO:0000313" key="5">
    <source>
        <dbReference type="Proteomes" id="UP000272942"/>
    </source>
</evidence>
<dbReference type="OrthoDB" id="6286791at2759"/>
<keyword evidence="5" id="KW-1185">Reference proteome</keyword>
<dbReference type="GO" id="GO:0000981">
    <property type="term" value="F:DNA-binding transcription factor activity, RNA polymerase II-specific"/>
    <property type="evidence" value="ECO:0007669"/>
    <property type="project" value="TreeGrafter"/>
</dbReference>
<dbReference type="GO" id="GO:0000978">
    <property type="term" value="F:RNA polymerase II cis-regulatory region sequence-specific DNA binding"/>
    <property type="evidence" value="ECO:0007669"/>
    <property type="project" value="TreeGrafter"/>
</dbReference>
<feature type="compositionally biased region" description="Polar residues" evidence="2">
    <location>
        <begin position="164"/>
        <end position="186"/>
    </location>
</feature>
<feature type="coiled-coil region" evidence="1">
    <location>
        <begin position="79"/>
        <end position="106"/>
    </location>
</feature>
<dbReference type="PROSITE" id="PS50217">
    <property type="entry name" value="BZIP"/>
    <property type="match status" value="1"/>
</dbReference>
<dbReference type="PRINTS" id="PR00041">
    <property type="entry name" value="LEUZIPPRCREB"/>
</dbReference>
<dbReference type="PANTHER" id="PTHR45879">
    <property type="entry name" value="CYCLIC AMP RESPONSE ELEMENT-BINDING PROTEIN B"/>
    <property type="match status" value="1"/>
</dbReference>
<reference evidence="4 5" key="1">
    <citation type="submission" date="2018-11" db="EMBL/GenBank/DDBJ databases">
        <authorList>
            <consortium name="Pathogen Informatics"/>
        </authorList>
    </citation>
    <scope>NUCLEOTIDE SEQUENCE [LARGE SCALE GENOMIC DNA]</scope>
    <source>
        <strain evidence="4 5">Egypt</strain>
    </source>
</reference>
<evidence type="ECO:0000313" key="4">
    <source>
        <dbReference type="EMBL" id="VDP77913.1"/>
    </source>
</evidence>
<proteinExistence type="predicted"/>
<evidence type="ECO:0000256" key="1">
    <source>
        <dbReference type="SAM" id="Coils"/>
    </source>
</evidence>
<feature type="compositionally biased region" description="Gly residues" evidence="2">
    <location>
        <begin position="211"/>
        <end position="220"/>
    </location>
</feature>
<dbReference type="GO" id="GO:0005634">
    <property type="term" value="C:nucleus"/>
    <property type="evidence" value="ECO:0007669"/>
    <property type="project" value="InterPro"/>
</dbReference>
<dbReference type="InterPro" id="IPR004827">
    <property type="entry name" value="bZIP"/>
</dbReference>
<feature type="region of interest" description="Disordered" evidence="2">
    <location>
        <begin position="139"/>
        <end position="186"/>
    </location>
</feature>
<dbReference type="EMBL" id="UZAN01043271">
    <property type="protein sequence ID" value="VDP77913.1"/>
    <property type="molecule type" value="Genomic_DNA"/>
</dbReference>
<evidence type="ECO:0000259" key="3">
    <source>
        <dbReference type="PROSITE" id="PS50217"/>
    </source>
</evidence>
<accession>A0A3P8KAF1</accession>
<dbReference type="AlphaFoldDB" id="A0A3P8KAF1"/>
<keyword evidence="1" id="KW-0175">Coiled coil</keyword>
<feature type="region of interest" description="Disordered" evidence="2">
    <location>
        <begin position="200"/>
        <end position="231"/>
    </location>
</feature>
<dbReference type="Proteomes" id="UP000272942">
    <property type="component" value="Unassembled WGS sequence"/>
</dbReference>
<dbReference type="CDD" id="cd14690">
    <property type="entry name" value="bZIP_CREB1"/>
    <property type="match status" value="1"/>
</dbReference>
<protein>
    <recommendedName>
        <fullName evidence="3">BZIP domain-containing protein</fullName>
    </recommendedName>
</protein>
<dbReference type="InterPro" id="IPR001630">
    <property type="entry name" value="Leuzip_CREB"/>
</dbReference>
<gene>
    <name evidence="4" type="ORF">ECPE_LOCUS6280</name>
</gene>
<feature type="region of interest" description="Disordered" evidence="2">
    <location>
        <begin position="242"/>
        <end position="261"/>
    </location>
</feature>
<evidence type="ECO:0000256" key="2">
    <source>
        <dbReference type="SAM" id="MobiDB-lite"/>
    </source>
</evidence>
<feature type="domain" description="BZIP" evidence="3">
    <location>
        <begin position="63"/>
        <end position="104"/>
    </location>
</feature>
<dbReference type="PANTHER" id="PTHR45879:SF3">
    <property type="entry name" value="CYCLIC AMP RESPONSE ELEMENT-BINDING PROTEIN B"/>
    <property type="match status" value="1"/>
</dbReference>
<dbReference type="Gene3D" id="1.20.5.170">
    <property type="match status" value="1"/>
</dbReference>
<dbReference type="GO" id="GO:0005667">
    <property type="term" value="C:transcription regulator complex"/>
    <property type="evidence" value="ECO:0007669"/>
    <property type="project" value="TreeGrafter"/>
</dbReference>
<dbReference type="InterPro" id="IPR046347">
    <property type="entry name" value="bZIP_sf"/>
</dbReference>